<organism evidence="2 3">
    <name type="scientific">Chondrus crispus</name>
    <name type="common">Carrageen Irish moss</name>
    <name type="synonym">Polymorpha crispa</name>
    <dbReference type="NCBI Taxonomy" id="2769"/>
    <lineage>
        <taxon>Eukaryota</taxon>
        <taxon>Rhodophyta</taxon>
        <taxon>Florideophyceae</taxon>
        <taxon>Rhodymeniophycidae</taxon>
        <taxon>Gigartinales</taxon>
        <taxon>Gigartinaceae</taxon>
        <taxon>Chondrus</taxon>
    </lineage>
</organism>
<evidence type="ECO:0000313" key="2">
    <source>
        <dbReference type="EMBL" id="CDF38607.1"/>
    </source>
</evidence>
<evidence type="ECO:0008006" key="4">
    <source>
        <dbReference type="Google" id="ProtNLM"/>
    </source>
</evidence>
<proteinExistence type="predicted"/>
<dbReference type="Proteomes" id="UP000012073">
    <property type="component" value="Unassembled WGS sequence"/>
</dbReference>
<keyword evidence="3" id="KW-1185">Reference proteome</keyword>
<name>R7QJB4_CHOCR</name>
<feature type="chain" id="PRO_5004442786" description="Secreted protein" evidence="1">
    <location>
        <begin position="32"/>
        <end position="85"/>
    </location>
</feature>
<evidence type="ECO:0000313" key="3">
    <source>
        <dbReference type="Proteomes" id="UP000012073"/>
    </source>
</evidence>
<keyword evidence="1" id="KW-0732">Signal</keyword>
<dbReference type="GeneID" id="17326229"/>
<dbReference type="KEGG" id="ccp:CHC_T00006418001"/>
<dbReference type="RefSeq" id="XP_005718512.1">
    <property type="nucleotide sequence ID" value="XM_005718455.1"/>
</dbReference>
<accession>R7QJB4</accession>
<sequence length="85" mass="9461">MNIKQTISNSHSLLSIHLFLFSALDIARVPTQTWRVLDGWFVALCKMTKRGCNSTRAAVSCVCDTAQHTLSPQSCWPYGTIVPHV</sequence>
<evidence type="ECO:0000256" key="1">
    <source>
        <dbReference type="SAM" id="SignalP"/>
    </source>
</evidence>
<reference evidence="3" key="1">
    <citation type="journal article" date="2013" name="Proc. Natl. Acad. Sci. U.S.A.">
        <title>Genome structure and metabolic features in the red seaweed Chondrus crispus shed light on evolution of the Archaeplastida.</title>
        <authorList>
            <person name="Collen J."/>
            <person name="Porcel B."/>
            <person name="Carre W."/>
            <person name="Ball S.G."/>
            <person name="Chaparro C."/>
            <person name="Tonon T."/>
            <person name="Barbeyron T."/>
            <person name="Michel G."/>
            <person name="Noel B."/>
            <person name="Valentin K."/>
            <person name="Elias M."/>
            <person name="Artiguenave F."/>
            <person name="Arun A."/>
            <person name="Aury J.M."/>
            <person name="Barbosa-Neto J.F."/>
            <person name="Bothwell J.H."/>
            <person name="Bouget F.Y."/>
            <person name="Brillet L."/>
            <person name="Cabello-Hurtado F."/>
            <person name="Capella-Gutierrez S."/>
            <person name="Charrier B."/>
            <person name="Cladiere L."/>
            <person name="Cock J.M."/>
            <person name="Coelho S.M."/>
            <person name="Colleoni C."/>
            <person name="Czjzek M."/>
            <person name="Da Silva C."/>
            <person name="Delage L."/>
            <person name="Denoeud F."/>
            <person name="Deschamps P."/>
            <person name="Dittami S.M."/>
            <person name="Gabaldon T."/>
            <person name="Gachon C.M."/>
            <person name="Groisillier A."/>
            <person name="Herve C."/>
            <person name="Jabbari K."/>
            <person name="Katinka M."/>
            <person name="Kloareg B."/>
            <person name="Kowalczyk N."/>
            <person name="Labadie K."/>
            <person name="Leblanc C."/>
            <person name="Lopez P.J."/>
            <person name="McLachlan D.H."/>
            <person name="Meslet-Cladiere L."/>
            <person name="Moustafa A."/>
            <person name="Nehr Z."/>
            <person name="Nyvall Collen P."/>
            <person name="Panaud O."/>
            <person name="Partensky F."/>
            <person name="Poulain J."/>
            <person name="Rensing S.A."/>
            <person name="Rousvoal S."/>
            <person name="Samson G."/>
            <person name="Symeonidi A."/>
            <person name="Weissenbach J."/>
            <person name="Zambounis A."/>
            <person name="Wincker P."/>
            <person name="Boyen C."/>
        </authorList>
    </citation>
    <scope>NUCLEOTIDE SEQUENCE [LARGE SCALE GENOMIC DNA]</scope>
    <source>
        <strain evidence="3">cv. Stackhouse</strain>
    </source>
</reference>
<feature type="signal peptide" evidence="1">
    <location>
        <begin position="1"/>
        <end position="31"/>
    </location>
</feature>
<gene>
    <name evidence="2" type="ORF">CHC_T00006418001</name>
</gene>
<dbReference type="Gramene" id="CDF38607">
    <property type="protein sequence ID" value="CDF38607"/>
    <property type="gene ID" value="CHC_T00006418001"/>
</dbReference>
<protein>
    <recommendedName>
        <fullName evidence="4">Secreted protein</fullName>
    </recommendedName>
</protein>
<dbReference type="EMBL" id="HG001949">
    <property type="protein sequence ID" value="CDF38607.1"/>
    <property type="molecule type" value="Genomic_DNA"/>
</dbReference>
<dbReference type="AlphaFoldDB" id="R7QJB4"/>